<protein>
    <submittedName>
        <fullName evidence="1">PQQ-binding-like beta-propeller repeat protein</fullName>
    </submittedName>
</protein>
<evidence type="ECO:0000313" key="2">
    <source>
        <dbReference type="Proteomes" id="UP001596528"/>
    </source>
</evidence>
<dbReference type="InterPro" id="IPR015943">
    <property type="entry name" value="WD40/YVTN_repeat-like_dom_sf"/>
</dbReference>
<dbReference type="InterPro" id="IPR011047">
    <property type="entry name" value="Quinoprotein_ADH-like_sf"/>
</dbReference>
<dbReference type="InterPro" id="IPR011041">
    <property type="entry name" value="Quinoprot_gluc/sorb_DH_b-prop"/>
</dbReference>
<organism evidence="1 2">
    <name type="scientific">Paenibacillus thermoaerophilus</name>
    <dbReference type="NCBI Taxonomy" id="1215385"/>
    <lineage>
        <taxon>Bacteria</taxon>
        <taxon>Bacillati</taxon>
        <taxon>Bacillota</taxon>
        <taxon>Bacilli</taxon>
        <taxon>Bacillales</taxon>
        <taxon>Paenibacillaceae</taxon>
        <taxon>Paenibacillus</taxon>
    </lineage>
</organism>
<evidence type="ECO:0000313" key="1">
    <source>
        <dbReference type="EMBL" id="MFC7750510.1"/>
    </source>
</evidence>
<proteinExistence type="predicted"/>
<dbReference type="EMBL" id="JBHTGQ010000023">
    <property type="protein sequence ID" value="MFC7750510.1"/>
    <property type="molecule type" value="Genomic_DNA"/>
</dbReference>
<dbReference type="Gene3D" id="2.130.10.10">
    <property type="entry name" value="YVTN repeat-like/Quinoprotein amine dehydrogenase"/>
    <property type="match status" value="2"/>
</dbReference>
<keyword evidence="2" id="KW-1185">Reference proteome</keyword>
<dbReference type="Proteomes" id="UP001596528">
    <property type="component" value="Unassembled WGS sequence"/>
</dbReference>
<comment type="caution">
    <text evidence="1">The sequence shown here is derived from an EMBL/GenBank/DDBJ whole genome shotgun (WGS) entry which is preliminary data.</text>
</comment>
<dbReference type="SUPFAM" id="SSF50998">
    <property type="entry name" value="Quinoprotein alcohol dehydrogenase-like"/>
    <property type="match status" value="1"/>
</dbReference>
<reference evidence="2" key="1">
    <citation type="journal article" date="2019" name="Int. J. Syst. Evol. Microbiol.">
        <title>The Global Catalogue of Microorganisms (GCM) 10K type strain sequencing project: providing services to taxonomists for standard genome sequencing and annotation.</title>
        <authorList>
            <consortium name="The Broad Institute Genomics Platform"/>
            <consortium name="The Broad Institute Genome Sequencing Center for Infectious Disease"/>
            <person name="Wu L."/>
            <person name="Ma J."/>
        </authorList>
    </citation>
    <scope>NUCLEOTIDE SEQUENCE [LARGE SCALE GENOMIC DNA]</scope>
    <source>
        <strain evidence="2">JCM 18657</strain>
    </source>
</reference>
<gene>
    <name evidence="1" type="ORF">ACFQWB_11305</name>
</gene>
<dbReference type="RefSeq" id="WP_138787894.1">
    <property type="nucleotide sequence ID" value="NZ_JBHTGQ010000023.1"/>
</dbReference>
<name>A0ABW2V512_9BACL</name>
<dbReference type="SUPFAM" id="SSF50952">
    <property type="entry name" value="Soluble quinoprotein glucose dehydrogenase"/>
    <property type="match status" value="1"/>
</dbReference>
<sequence>MSGMHTHLDRERFGVPERWGGPVRVPLAQSAVYTRNGRGENIQYVVITGAPAVLYALNADTGALRHAVPVPGTNVIWAMAAASDGNLYIGGDSDGMLHRYDPDRRKLEAVGANPCGNVVWDLTEGKGGKLYGATYPESKVFEYDMNTGAFRDMGTMMEGMRYARGIAAAGSALYAGIGPKLHLIRLDKATGEKTEIPIPKAGGKGFVHGLSVYGGKLFLYAERTLHIVEERSGKLLRSIPNAGKISPPSPRGPRLCYYKQERSLYAYDLETDNSFFVADFPDNYSGLEARAFAWLTPARGELAGRCVLAGTGAFTESFLYDPAESRFVEVALEVEPNPVIVNALHAFDGRVYAGGYQRGLNVYEQETGRLLYRNPAMHQPEGIGDLGGAAYIGAYPGAGMYRFVPVRPFDYRQDPEGNPGLAVKIGDGQDRPFAITSGDGKLFVGTFPGYGTLGGALSIVTEDTGADGTAVQIRCRTYRNLIRNQSVVGLAYRDGKLYGGTSRAGGLGIEPAEPEAKLFVFDLAKEEIVAEVTPSIPGVDAPIEMIGDLSFGPDGLLWAAVDGTIIAVNPDTLEIVKSKVVYETKFRSSKFRPFYLRWGKDGLLYTTLGRRLTAVDPSTLQTVQLVDDEVHVMTVGDDGTVYYAVGTELYRLRRLP</sequence>
<accession>A0ABW2V512</accession>